<organism evidence="8 9">
    <name type="scientific">Dimorphilus gyrociliatus</name>
    <dbReference type="NCBI Taxonomy" id="2664684"/>
    <lineage>
        <taxon>Eukaryota</taxon>
        <taxon>Metazoa</taxon>
        <taxon>Spiralia</taxon>
        <taxon>Lophotrochozoa</taxon>
        <taxon>Annelida</taxon>
        <taxon>Polychaeta</taxon>
        <taxon>Polychaeta incertae sedis</taxon>
        <taxon>Dinophilidae</taxon>
        <taxon>Dimorphilus</taxon>
    </lineage>
</organism>
<dbReference type="InterPro" id="IPR051098">
    <property type="entry name" value="NeuroDiff_E-box_TFs"/>
</dbReference>
<feature type="compositionally biased region" description="Polar residues" evidence="6">
    <location>
        <begin position="451"/>
        <end position="463"/>
    </location>
</feature>
<reference evidence="8 9" key="1">
    <citation type="submission" date="2020-08" db="EMBL/GenBank/DDBJ databases">
        <authorList>
            <person name="Hejnol A."/>
        </authorList>
    </citation>
    <scope>NUCLEOTIDE SEQUENCE [LARGE SCALE GENOMIC DNA]</scope>
</reference>
<feature type="compositionally biased region" description="Polar residues" evidence="6">
    <location>
        <begin position="268"/>
        <end position="278"/>
    </location>
</feature>
<dbReference type="GO" id="GO:0000785">
    <property type="term" value="C:chromatin"/>
    <property type="evidence" value="ECO:0007669"/>
    <property type="project" value="TreeGrafter"/>
</dbReference>
<dbReference type="PANTHER" id="PTHR11793:SF13">
    <property type="entry name" value="PROTEIN DAUGHTERLESS"/>
    <property type="match status" value="1"/>
</dbReference>
<keyword evidence="3" id="KW-0238">DNA-binding</keyword>
<sequence>MVDIGAMRLNRNMAFETNTDGFQLHPRQQVYPNTDDFNRDSSQYVPGKSLYAEPYYAGAEAWMGNNNIPSTSYSSMLPTPPVQYSAQSGYSTDGLSYAASGLPPMNSFANTQVPYGNSSPNGVVPSSQSGDTLGIGKALGTIYNPAGDQPSNPVSSPPPLTGSMSSLHTLQNPIEDRLDDAFETLRDHSQQSRFEERLDDAIHVLRSHASDPNSMQAGAMTTMPALLHHGAGPPGYPPGALPSHMDMAGGHLLQNDHDRNYPGMRPSSVMTEVSSVDSETSRKDMSDIKHEENGSRSNRAVVKEAVAKATAASASAGPTCAKRARRSETERSCELDNSFTDNSDDPPEVKAERERVRRQANNQRERLRVRDINEAFKELGHMVTLHTSTGQPLTKLMVLQQAVNVITTLEQQVRERNLNPKAACLKRREEEKTDELPGGPTLRPDELIQPHLSNTSQQQTQRL</sequence>
<dbReference type="OrthoDB" id="10034090at2759"/>
<dbReference type="GO" id="GO:0000981">
    <property type="term" value="F:DNA-binding transcription factor activity, RNA polymerase II-specific"/>
    <property type="evidence" value="ECO:0007669"/>
    <property type="project" value="TreeGrafter"/>
</dbReference>
<dbReference type="GO" id="GO:0046983">
    <property type="term" value="F:protein dimerization activity"/>
    <property type="evidence" value="ECO:0007669"/>
    <property type="project" value="InterPro"/>
</dbReference>
<evidence type="ECO:0000256" key="3">
    <source>
        <dbReference type="ARBA" id="ARBA00023125"/>
    </source>
</evidence>
<evidence type="ECO:0000313" key="9">
    <source>
        <dbReference type="Proteomes" id="UP000549394"/>
    </source>
</evidence>
<dbReference type="InterPro" id="IPR036638">
    <property type="entry name" value="HLH_DNA-bd_sf"/>
</dbReference>
<evidence type="ECO:0000256" key="5">
    <source>
        <dbReference type="ARBA" id="ARBA00023242"/>
    </source>
</evidence>
<evidence type="ECO:0000259" key="7">
    <source>
        <dbReference type="PROSITE" id="PS50888"/>
    </source>
</evidence>
<feature type="compositionally biased region" description="Basic and acidic residues" evidence="6">
    <location>
        <begin position="426"/>
        <end position="435"/>
    </location>
</feature>
<evidence type="ECO:0000256" key="6">
    <source>
        <dbReference type="SAM" id="MobiDB-lite"/>
    </source>
</evidence>
<evidence type="ECO:0000256" key="1">
    <source>
        <dbReference type="ARBA" id="ARBA00004123"/>
    </source>
</evidence>
<keyword evidence="9" id="KW-1185">Reference proteome</keyword>
<dbReference type="Pfam" id="PF00010">
    <property type="entry name" value="HLH"/>
    <property type="match status" value="1"/>
</dbReference>
<keyword evidence="4" id="KW-0804">Transcription</keyword>
<dbReference type="InterPro" id="IPR011598">
    <property type="entry name" value="bHLH_dom"/>
</dbReference>
<dbReference type="Proteomes" id="UP000549394">
    <property type="component" value="Unassembled WGS sequence"/>
</dbReference>
<evidence type="ECO:0000313" key="8">
    <source>
        <dbReference type="EMBL" id="CAD5125192.1"/>
    </source>
</evidence>
<evidence type="ECO:0000256" key="4">
    <source>
        <dbReference type="ARBA" id="ARBA00023163"/>
    </source>
</evidence>
<comment type="subcellular location">
    <subcellularLocation>
        <location evidence="1">Nucleus</location>
    </subcellularLocation>
</comment>
<comment type="caution">
    <text evidence="8">The sequence shown here is derived from an EMBL/GenBank/DDBJ whole genome shotgun (WGS) entry which is preliminary data.</text>
</comment>
<dbReference type="PANTHER" id="PTHR11793">
    <property type="entry name" value="BASIC HELIX-LOOP-HELIX TRANSCRIPTION FACTOR"/>
    <property type="match status" value="1"/>
</dbReference>
<dbReference type="EMBL" id="CAJFCJ010000025">
    <property type="protein sequence ID" value="CAD5125192.1"/>
    <property type="molecule type" value="Genomic_DNA"/>
</dbReference>
<dbReference type="GO" id="GO:0005634">
    <property type="term" value="C:nucleus"/>
    <property type="evidence" value="ECO:0007669"/>
    <property type="project" value="UniProtKB-SubCell"/>
</dbReference>
<feature type="region of interest" description="Disordered" evidence="6">
    <location>
        <begin position="265"/>
        <end position="362"/>
    </location>
</feature>
<feature type="region of interest" description="Disordered" evidence="6">
    <location>
        <begin position="424"/>
        <end position="463"/>
    </location>
</feature>
<dbReference type="GO" id="GO:0000978">
    <property type="term" value="F:RNA polymerase II cis-regulatory region sequence-specific DNA binding"/>
    <property type="evidence" value="ECO:0007669"/>
    <property type="project" value="TreeGrafter"/>
</dbReference>
<dbReference type="SUPFAM" id="SSF47459">
    <property type="entry name" value="HLH, helix-loop-helix DNA-binding domain"/>
    <property type="match status" value="1"/>
</dbReference>
<gene>
    <name evidence="8" type="ORF">DGYR_LOCUS12614</name>
</gene>
<keyword evidence="2" id="KW-0805">Transcription regulation</keyword>
<feature type="compositionally biased region" description="Basic and acidic residues" evidence="6">
    <location>
        <begin position="347"/>
        <end position="362"/>
    </location>
</feature>
<dbReference type="FunFam" id="4.10.280.10:FF:000001">
    <property type="entry name" value="Putative transcription factor 12"/>
    <property type="match status" value="1"/>
</dbReference>
<feature type="compositionally biased region" description="Polar residues" evidence="6">
    <location>
        <begin position="116"/>
        <end position="131"/>
    </location>
</feature>
<name>A0A7I8WAM2_9ANNE</name>
<feature type="domain" description="BHLH" evidence="7">
    <location>
        <begin position="356"/>
        <end position="409"/>
    </location>
</feature>
<dbReference type="SMART" id="SM00353">
    <property type="entry name" value="HLH"/>
    <property type="match status" value="1"/>
</dbReference>
<accession>A0A7I8WAM2</accession>
<evidence type="ECO:0000256" key="2">
    <source>
        <dbReference type="ARBA" id="ARBA00023015"/>
    </source>
</evidence>
<feature type="compositionally biased region" description="Basic and acidic residues" evidence="6">
    <location>
        <begin position="279"/>
        <end position="294"/>
    </location>
</feature>
<feature type="compositionally biased region" description="Low complexity" evidence="6">
    <location>
        <begin position="307"/>
        <end position="316"/>
    </location>
</feature>
<dbReference type="GO" id="GO:0005667">
    <property type="term" value="C:transcription regulator complex"/>
    <property type="evidence" value="ECO:0007669"/>
    <property type="project" value="TreeGrafter"/>
</dbReference>
<dbReference type="CDD" id="cd18945">
    <property type="entry name" value="bHLH_E-protein_TCF4_E2-2"/>
    <property type="match status" value="1"/>
</dbReference>
<keyword evidence="5" id="KW-0539">Nucleus</keyword>
<dbReference type="PROSITE" id="PS50888">
    <property type="entry name" value="BHLH"/>
    <property type="match status" value="1"/>
</dbReference>
<feature type="region of interest" description="Disordered" evidence="6">
    <location>
        <begin position="116"/>
        <end position="167"/>
    </location>
</feature>
<dbReference type="Gene3D" id="4.10.280.10">
    <property type="entry name" value="Helix-loop-helix DNA-binding domain"/>
    <property type="match status" value="1"/>
</dbReference>
<proteinExistence type="predicted"/>
<protein>
    <submittedName>
        <fullName evidence="8">DgyrCDS13434</fullName>
    </submittedName>
</protein>
<dbReference type="AlphaFoldDB" id="A0A7I8WAM2"/>